<feature type="signal peptide" evidence="1">
    <location>
        <begin position="1"/>
        <end position="21"/>
    </location>
</feature>
<reference evidence="2 3" key="1">
    <citation type="submission" date="2019-09" db="EMBL/GenBank/DDBJ databases">
        <title>Genome sequence and assembly of Taibaiella sp.</title>
        <authorList>
            <person name="Chhetri G."/>
        </authorList>
    </citation>
    <scope>NUCLEOTIDE SEQUENCE [LARGE SCALE GENOMIC DNA]</scope>
    <source>
        <strain evidence="2 3">KVB11</strain>
    </source>
</reference>
<dbReference type="RefSeq" id="WP_150033993.1">
    <property type="nucleotide sequence ID" value="NZ_VWSH01000004.1"/>
</dbReference>
<feature type="chain" id="PRO_5024341665" description="Outer membrane protein beta-barrel domain-containing protein" evidence="1">
    <location>
        <begin position="22"/>
        <end position="254"/>
    </location>
</feature>
<dbReference type="AlphaFoldDB" id="A0A5M6CDF6"/>
<proteinExistence type="predicted"/>
<keyword evidence="1" id="KW-0732">Signal</keyword>
<evidence type="ECO:0008006" key="4">
    <source>
        <dbReference type="Google" id="ProtNLM"/>
    </source>
</evidence>
<evidence type="ECO:0000256" key="1">
    <source>
        <dbReference type="SAM" id="SignalP"/>
    </source>
</evidence>
<gene>
    <name evidence="2" type="ORF">F0919_17040</name>
</gene>
<organism evidence="2 3">
    <name type="scientific">Taibaiella lutea</name>
    <dbReference type="NCBI Taxonomy" id="2608001"/>
    <lineage>
        <taxon>Bacteria</taxon>
        <taxon>Pseudomonadati</taxon>
        <taxon>Bacteroidota</taxon>
        <taxon>Chitinophagia</taxon>
        <taxon>Chitinophagales</taxon>
        <taxon>Chitinophagaceae</taxon>
        <taxon>Taibaiella</taxon>
    </lineage>
</organism>
<evidence type="ECO:0000313" key="2">
    <source>
        <dbReference type="EMBL" id="KAA5532490.1"/>
    </source>
</evidence>
<accession>A0A5M6CDF6</accession>
<dbReference type="Proteomes" id="UP000323632">
    <property type="component" value="Unassembled WGS sequence"/>
</dbReference>
<evidence type="ECO:0000313" key="3">
    <source>
        <dbReference type="Proteomes" id="UP000323632"/>
    </source>
</evidence>
<name>A0A5M6CDF6_9BACT</name>
<sequence>MKTTCYFFLMLIFGASYTTYAQSDFWVLVGTSENYHSLNLGSAGLNRDLNSLTRRNDITVDYNGFSYGTLKLDMGIKHWFLGVAWTYDLSPYPEMDNSYYEGINTGTYAVPDNVNISLNRDQLEGRLGFGHFAGDDMDDAFLGYGIFLFMGSQSSTIEINNYTKHDFSYKDIYVKEGSLFNDFTTQRLVYGVGLTAFFTLGTGPTSVGLGIEIKYSHCNNGKWKTNDSNVSWSQSGYNVFTINFCPQIYHNLDQ</sequence>
<comment type="caution">
    <text evidence="2">The sequence shown here is derived from an EMBL/GenBank/DDBJ whole genome shotgun (WGS) entry which is preliminary data.</text>
</comment>
<dbReference type="EMBL" id="VWSH01000004">
    <property type="protein sequence ID" value="KAA5532490.1"/>
    <property type="molecule type" value="Genomic_DNA"/>
</dbReference>
<keyword evidence="3" id="KW-1185">Reference proteome</keyword>
<protein>
    <recommendedName>
        <fullName evidence="4">Outer membrane protein beta-barrel domain-containing protein</fullName>
    </recommendedName>
</protein>